<protein>
    <submittedName>
        <fullName evidence="1">Uncharacterized conserved protein, glycosyltransferase A (GT-A) superfamily, DUF2064 family</fullName>
    </submittedName>
</protein>
<dbReference type="InterPro" id="IPR018641">
    <property type="entry name" value="Trfase_1_rSAM/seldom-assoc"/>
</dbReference>
<name>A0A1I5JZJ2_9BACT</name>
<dbReference type="EMBL" id="FOVW01000014">
    <property type="protein sequence ID" value="SFO78168.1"/>
    <property type="molecule type" value="Genomic_DNA"/>
</dbReference>
<dbReference type="InterPro" id="IPR029044">
    <property type="entry name" value="Nucleotide-diphossugar_trans"/>
</dbReference>
<keyword evidence="1" id="KW-0808">Transferase</keyword>
<evidence type="ECO:0000313" key="2">
    <source>
        <dbReference type="Proteomes" id="UP000199564"/>
    </source>
</evidence>
<dbReference type="SUPFAM" id="SSF53448">
    <property type="entry name" value="Nucleotide-diphospho-sugar transferases"/>
    <property type="match status" value="1"/>
</dbReference>
<proteinExistence type="predicted"/>
<organism evidence="1 2">
    <name type="scientific">Algoriphagus ornithinivorans</name>
    <dbReference type="NCBI Taxonomy" id="226506"/>
    <lineage>
        <taxon>Bacteria</taxon>
        <taxon>Pseudomonadati</taxon>
        <taxon>Bacteroidota</taxon>
        <taxon>Cytophagia</taxon>
        <taxon>Cytophagales</taxon>
        <taxon>Cyclobacteriaceae</taxon>
        <taxon>Algoriphagus</taxon>
    </lineage>
</organism>
<dbReference type="STRING" id="226506.SAMN04488519_11476"/>
<gene>
    <name evidence="1" type="ORF">SAMN04488519_11476</name>
</gene>
<sequence length="222" mass="25229">MDQPVLMIYALSPAYQARRKSLFGAAHYTDAVKLFQDLHQKTESLAQNSGLKTFWFFDHLQEGKSFGERYANAFKEVFSKGYQKVISIGNDIPELELSHIEQASNSLTHSKVVLGPAADGGDYLIALTEETFYEEEFKNLPWNKSSLHSKLSELLSSYTSVEQLECLVDIDDFQSLVIVRKNVNWIAILLFSLKSFILYTKTVFEKLLLPKDNPLRAPPLSI</sequence>
<dbReference type="Proteomes" id="UP000199564">
    <property type="component" value="Unassembled WGS sequence"/>
</dbReference>
<dbReference type="GO" id="GO:0016740">
    <property type="term" value="F:transferase activity"/>
    <property type="evidence" value="ECO:0007669"/>
    <property type="project" value="UniProtKB-KW"/>
</dbReference>
<accession>A0A1I5JZJ2</accession>
<dbReference type="PANTHER" id="PTHR36529:SF1">
    <property type="entry name" value="GLYCOSYLTRANSFERASE"/>
    <property type="match status" value="1"/>
</dbReference>
<dbReference type="Pfam" id="PF09837">
    <property type="entry name" value="DUF2064"/>
    <property type="match status" value="1"/>
</dbReference>
<reference evidence="2" key="1">
    <citation type="submission" date="2016-10" db="EMBL/GenBank/DDBJ databases">
        <authorList>
            <person name="Varghese N."/>
            <person name="Submissions S."/>
        </authorList>
    </citation>
    <scope>NUCLEOTIDE SEQUENCE [LARGE SCALE GENOMIC DNA]</scope>
    <source>
        <strain evidence="2">DSM 15282</strain>
    </source>
</reference>
<dbReference type="Gene3D" id="3.90.550.10">
    <property type="entry name" value="Spore Coat Polysaccharide Biosynthesis Protein SpsA, Chain A"/>
    <property type="match status" value="1"/>
</dbReference>
<keyword evidence="2" id="KW-1185">Reference proteome</keyword>
<dbReference type="RefSeq" id="WP_091655662.1">
    <property type="nucleotide sequence ID" value="NZ_FOVW01000014.1"/>
</dbReference>
<dbReference type="AlphaFoldDB" id="A0A1I5JZJ2"/>
<evidence type="ECO:0000313" key="1">
    <source>
        <dbReference type="EMBL" id="SFO78168.1"/>
    </source>
</evidence>
<dbReference type="PANTHER" id="PTHR36529">
    <property type="entry name" value="SLL1095 PROTEIN"/>
    <property type="match status" value="1"/>
</dbReference>